<evidence type="ECO:0000256" key="3">
    <source>
        <dbReference type="ARBA" id="ARBA00022679"/>
    </source>
</evidence>
<feature type="binding site" evidence="6">
    <location>
        <position position="95"/>
    </location>
    <ligand>
        <name>S-adenosyl-L-methionine</name>
        <dbReference type="ChEBI" id="CHEBI:59789"/>
    </ligand>
</feature>
<dbReference type="EMBL" id="CBSV010000129">
    <property type="protein sequence ID" value="CDH01402.1"/>
    <property type="molecule type" value="Genomic_DNA"/>
</dbReference>
<name>A0A077NH03_XENBV</name>
<organism evidence="8 9">
    <name type="scientific">Xenorhabdus bovienii str. feltiae Moldova</name>
    <dbReference type="NCBI Taxonomy" id="1398200"/>
    <lineage>
        <taxon>Bacteria</taxon>
        <taxon>Pseudomonadati</taxon>
        <taxon>Pseudomonadota</taxon>
        <taxon>Gammaproteobacteria</taxon>
        <taxon>Enterobacterales</taxon>
        <taxon>Morganellaceae</taxon>
        <taxon>Xenorhabdus</taxon>
    </lineage>
</organism>
<evidence type="ECO:0000313" key="9">
    <source>
        <dbReference type="Proteomes" id="UP000028487"/>
    </source>
</evidence>
<proteinExistence type="predicted"/>
<dbReference type="InterPro" id="IPR036804">
    <property type="entry name" value="CheR_N_sf"/>
</dbReference>
<dbReference type="InterPro" id="IPR026024">
    <property type="entry name" value="Chemotaxis_MeTrfase_CheR"/>
</dbReference>
<dbReference type="InterPro" id="IPR022641">
    <property type="entry name" value="CheR_N"/>
</dbReference>
<dbReference type="HOGENOM" id="CLU_025854_0_0_6"/>
<evidence type="ECO:0000256" key="6">
    <source>
        <dbReference type="PIRSR" id="PIRSR000410-1"/>
    </source>
</evidence>
<dbReference type="PIRSF" id="PIRSF000410">
    <property type="entry name" value="CheR"/>
    <property type="match status" value="1"/>
</dbReference>
<dbReference type="PRINTS" id="PR00996">
    <property type="entry name" value="CHERMTFRASE"/>
</dbReference>
<keyword evidence="2 5" id="KW-0489">Methyltransferase</keyword>
<dbReference type="CDD" id="cd02440">
    <property type="entry name" value="AdoMet_MTases"/>
    <property type="match status" value="1"/>
</dbReference>
<dbReference type="SMART" id="SM00138">
    <property type="entry name" value="MeTrc"/>
    <property type="match status" value="1"/>
</dbReference>
<comment type="function">
    <text evidence="5">Methylation of the membrane-bound methyl-accepting chemotaxis proteins (MCP) to form gamma-glutamyl methyl ester residues in MCP.</text>
</comment>
<reference evidence="8" key="1">
    <citation type="submission" date="2013-07" db="EMBL/GenBank/DDBJ databases">
        <title>Sub-species coevolution in mutualistic symbiosis.</title>
        <authorList>
            <person name="Murfin K."/>
            <person name="Klassen J."/>
            <person name="Lee M."/>
            <person name="Forst S."/>
            <person name="Stock P."/>
            <person name="Goodrich-Blair H."/>
        </authorList>
    </citation>
    <scope>NUCLEOTIDE SEQUENCE [LARGE SCALE GENOMIC DNA]</scope>
    <source>
        <strain evidence="8">Feltiae Moldova</strain>
    </source>
</reference>
<dbReference type="PANTHER" id="PTHR24422:SF19">
    <property type="entry name" value="CHEMOTAXIS PROTEIN METHYLTRANSFERASE"/>
    <property type="match status" value="1"/>
</dbReference>
<dbReference type="Gene3D" id="3.40.50.150">
    <property type="entry name" value="Vaccinia Virus protein VP39"/>
    <property type="match status" value="1"/>
</dbReference>
<dbReference type="InterPro" id="IPR029063">
    <property type="entry name" value="SAM-dependent_MTases_sf"/>
</dbReference>
<sequence length="296" mass="34132">MKSNLAASDTDAISPLNFMFQRHILSDAQFERICQFIYQRAGIVLAKNKREMVYNRLVRRLRVLGINDFGQYLSILEQNIHSKEWELFINALTTNLTAFFREAHHFPILAAHASRKNGGTYRVWSAAASTGEEPYSIAMTLCDALGHRTNRIKIIGSDIDTHVLEKARQGVYRLEELQHMSDSQKKKYFFKGIGLFEGYARVRPALAELVSFQHLNLLDSDWTLEGKFDAIFCRNVMIYFDKKTQERILRRFVNFLKPDGLLFAGHSENVTQISREFYLQGQTVYGVGRRAGRGHE</sequence>
<dbReference type="NCBIfam" id="NF007902">
    <property type="entry name" value="PRK10611.1"/>
    <property type="match status" value="1"/>
</dbReference>
<dbReference type="InterPro" id="IPR050903">
    <property type="entry name" value="Bact_Chemotaxis_MeTrfase"/>
</dbReference>
<feature type="binding site" evidence="6">
    <location>
        <position position="158"/>
    </location>
    <ligand>
        <name>S-adenosyl-L-methionine</name>
        <dbReference type="ChEBI" id="CHEBI:59789"/>
    </ligand>
</feature>
<feature type="domain" description="CheR-type methyltransferase" evidence="7">
    <location>
        <begin position="18"/>
        <end position="290"/>
    </location>
</feature>
<feature type="binding site" evidence="6">
    <location>
        <position position="133"/>
    </location>
    <ligand>
        <name>S-adenosyl-L-methionine</name>
        <dbReference type="ChEBI" id="CHEBI:59789"/>
    </ligand>
</feature>
<gene>
    <name evidence="8" type="primary">cheR</name>
    <name evidence="8" type="ORF">XBFM1_2140005</name>
</gene>
<dbReference type="SUPFAM" id="SSF47757">
    <property type="entry name" value="Chemotaxis receptor methyltransferase CheR, N-terminal domain"/>
    <property type="match status" value="1"/>
</dbReference>
<dbReference type="Proteomes" id="UP000028487">
    <property type="component" value="Unassembled WGS sequence"/>
</dbReference>
<evidence type="ECO:0000256" key="5">
    <source>
        <dbReference type="PIRNR" id="PIRNR000410"/>
    </source>
</evidence>
<dbReference type="Pfam" id="PF03705">
    <property type="entry name" value="CheR_N"/>
    <property type="match status" value="1"/>
</dbReference>
<dbReference type="AlphaFoldDB" id="A0A077NH03"/>
<feature type="binding site" evidence="6">
    <location>
        <begin position="216"/>
        <end position="217"/>
    </location>
    <ligand>
        <name>S-adenosyl-L-methionine</name>
        <dbReference type="ChEBI" id="CHEBI:59789"/>
    </ligand>
</feature>
<comment type="caution">
    <text evidence="8">The sequence shown here is derived from an EMBL/GenBank/DDBJ whole genome shotgun (WGS) entry which is preliminary data.</text>
</comment>
<dbReference type="SUPFAM" id="SSF53335">
    <property type="entry name" value="S-adenosyl-L-methionine-dependent methyltransferases"/>
    <property type="match status" value="1"/>
</dbReference>
<feature type="binding site" evidence="6">
    <location>
        <position position="101"/>
    </location>
    <ligand>
        <name>S-adenosyl-L-methionine</name>
        <dbReference type="ChEBI" id="CHEBI:59789"/>
    </ligand>
</feature>
<dbReference type="Gene3D" id="1.10.155.10">
    <property type="entry name" value="Chemotaxis receptor methyltransferase CheR, N-terminal domain"/>
    <property type="match status" value="1"/>
</dbReference>
<evidence type="ECO:0000256" key="2">
    <source>
        <dbReference type="ARBA" id="ARBA00022603"/>
    </source>
</evidence>
<dbReference type="EC" id="2.1.1.80" evidence="5"/>
<comment type="catalytic activity">
    <reaction evidence="1 5">
        <text>L-glutamyl-[protein] + S-adenosyl-L-methionine = [protein]-L-glutamate 5-O-methyl ester + S-adenosyl-L-homocysteine</text>
        <dbReference type="Rhea" id="RHEA:24452"/>
        <dbReference type="Rhea" id="RHEA-COMP:10208"/>
        <dbReference type="Rhea" id="RHEA-COMP:10311"/>
        <dbReference type="ChEBI" id="CHEBI:29973"/>
        <dbReference type="ChEBI" id="CHEBI:57856"/>
        <dbReference type="ChEBI" id="CHEBI:59789"/>
        <dbReference type="ChEBI" id="CHEBI:82795"/>
        <dbReference type="EC" id="2.1.1.80"/>
    </reaction>
</comment>
<feature type="binding site" evidence="6">
    <location>
        <begin position="234"/>
        <end position="235"/>
    </location>
    <ligand>
        <name>S-adenosyl-L-methionine</name>
        <dbReference type="ChEBI" id="CHEBI:59789"/>
    </ligand>
</feature>
<evidence type="ECO:0000256" key="1">
    <source>
        <dbReference type="ARBA" id="ARBA00001541"/>
    </source>
</evidence>
<evidence type="ECO:0000259" key="7">
    <source>
        <dbReference type="PROSITE" id="PS50123"/>
    </source>
</evidence>
<dbReference type="RefSeq" id="WP_038197471.1">
    <property type="nucleotide sequence ID" value="NZ_CAWLWD010000180.1"/>
</dbReference>
<dbReference type="PROSITE" id="PS50123">
    <property type="entry name" value="CHER"/>
    <property type="match status" value="1"/>
</dbReference>
<dbReference type="InterPro" id="IPR000780">
    <property type="entry name" value="CheR_MeTrfase"/>
</dbReference>
<dbReference type="GO" id="GO:0008983">
    <property type="term" value="F:protein-glutamate O-methyltransferase activity"/>
    <property type="evidence" value="ECO:0007669"/>
    <property type="project" value="UniProtKB-EC"/>
</dbReference>
<evidence type="ECO:0000313" key="8">
    <source>
        <dbReference type="EMBL" id="CDH01402.1"/>
    </source>
</evidence>
<dbReference type="Pfam" id="PF01739">
    <property type="entry name" value="CheR"/>
    <property type="match status" value="1"/>
</dbReference>
<keyword evidence="3 5" id="KW-0808">Transferase</keyword>
<dbReference type="InterPro" id="IPR022642">
    <property type="entry name" value="CheR_C"/>
</dbReference>
<keyword evidence="4 5" id="KW-0949">S-adenosyl-L-methionine</keyword>
<dbReference type="PANTHER" id="PTHR24422">
    <property type="entry name" value="CHEMOTAXIS PROTEIN METHYLTRANSFERASE"/>
    <property type="match status" value="1"/>
</dbReference>
<dbReference type="GO" id="GO:0032259">
    <property type="term" value="P:methylation"/>
    <property type="evidence" value="ECO:0007669"/>
    <property type="project" value="UniProtKB-KW"/>
</dbReference>
<accession>A0A077NH03</accession>
<protein>
    <recommendedName>
        <fullName evidence="5">Chemotaxis protein methyltransferase</fullName>
        <ecNumber evidence="5">2.1.1.80</ecNumber>
    </recommendedName>
</protein>
<evidence type="ECO:0000256" key="4">
    <source>
        <dbReference type="ARBA" id="ARBA00022691"/>
    </source>
</evidence>
<feature type="binding site" evidence="6">
    <location>
        <position position="97"/>
    </location>
    <ligand>
        <name>S-adenosyl-L-methionine</name>
        <dbReference type="ChEBI" id="CHEBI:59789"/>
    </ligand>
</feature>